<reference evidence="2" key="1">
    <citation type="journal article" date="2023" name="G3 (Bethesda)">
        <title>Genome assembly and association tests identify interacting loci associated with vigor, precocity, and sex in interspecific pistachio rootstocks.</title>
        <authorList>
            <person name="Palmer W."/>
            <person name="Jacygrad E."/>
            <person name="Sagayaradj S."/>
            <person name="Cavanaugh K."/>
            <person name="Han R."/>
            <person name="Bertier L."/>
            <person name="Beede B."/>
            <person name="Kafkas S."/>
            <person name="Golino D."/>
            <person name="Preece J."/>
            <person name="Michelmore R."/>
        </authorList>
    </citation>
    <scope>NUCLEOTIDE SEQUENCE [LARGE SCALE GENOMIC DNA]</scope>
</reference>
<evidence type="ECO:0000313" key="1">
    <source>
        <dbReference type="EMBL" id="KAJ0043149.1"/>
    </source>
</evidence>
<evidence type="ECO:0000313" key="2">
    <source>
        <dbReference type="Proteomes" id="UP001163603"/>
    </source>
</evidence>
<dbReference type="EMBL" id="CM047739">
    <property type="protein sequence ID" value="KAJ0043149.1"/>
    <property type="molecule type" value="Genomic_DNA"/>
</dbReference>
<proteinExistence type="predicted"/>
<name>A0ACC0YWM5_9ROSI</name>
<sequence length="105" mass="11467">MDPGGFIAEVVGLSPKATEKDVHDFFSYCGALEHVEIIRNGEDACTAYVTFKDAYALETAVLLSGATIVDQPICIIRWGTNEDESHTWGSPWNFEENSGSTVSVH</sequence>
<accession>A0ACC0YWM5</accession>
<gene>
    <name evidence="1" type="ORF">Pint_19257</name>
</gene>
<comment type="caution">
    <text evidence="1">The sequence shown here is derived from an EMBL/GenBank/DDBJ whole genome shotgun (WGS) entry which is preliminary data.</text>
</comment>
<protein>
    <submittedName>
        <fullName evidence="1">Uncharacterized protein</fullName>
    </submittedName>
</protein>
<keyword evidence="2" id="KW-1185">Reference proteome</keyword>
<dbReference type="Proteomes" id="UP001163603">
    <property type="component" value="Chromosome 4"/>
</dbReference>
<organism evidence="1 2">
    <name type="scientific">Pistacia integerrima</name>
    <dbReference type="NCBI Taxonomy" id="434235"/>
    <lineage>
        <taxon>Eukaryota</taxon>
        <taxon>Viridiplantae</taxon>
        <taxon>Streptophyta</taxon>
        <taxon>Embryophyta</taxon>
        <taxon>Tracheophyta</taxon>
        <taxon>Spermatophyta</taxon>
        <taxon>Magnoliopsida</taxon>
        <taxon>eudicotyledons</taxon>
        <taxon>Gunneridae</taxon>
        <taxon>Pentapetalae</taxon>
        <taxon>rosids</taxon>
        <taxon>malvids</taxon>
        <taxon>Sapindales</taxon>
        <taxon>Anacardiaceae</taxon>
        <taxon>Pistacia</taxon>
    </lineage>
</organism>